<dbReference type="InParanoid" id="A0A5C3P3D5"/>
<dbReference type="STRING" id="1314778.A0A5C3P3D5"/>
<dbReference type="EMBL" id="ML211337">
    <property type="protein sequence ID" value="TFK84164.1"/>
    <property type="molecule type" value="Genomic_DNA"/>
</dbReference>
<evidence type="ECO:0000256" key="1">
    <source>
        <dbReference type="SAM" id="MobiDB-lite"/>
    </source>
</evidence>
<dbReference type="AlphaFoldDB" id="A0A5C3P3D5"/>
<protein>
    <submittedName>
        <fullName evidence="2">Uncharacterized protein</fullName>
    </submittedName>
</protein>
<gene>
    <name evidence="2" type="ORF">K466DRAFT_567386</name>
</gene>
<reference evidence="2 3" key="1">
    <citation type="journal article" date="2019" name="Nat. Ecol. Evol.">
        <title>Megaphylogeny resolves global patterns of mushroom evolution.</title>
        <authorList>
            <person name="Varga T."/>
            <person name="Krizsan K."/>
            <person name="Foldi C."/>
            <person name="Dima B."/>
            <person name="Sanchez-Garcia M."/>
            <person name="Sanchez-Ramirez S."/>
            <person name="Szollosi G.J."/>
            <person name="Szarkandi J.G."/>
            <person name="Papp V."/>
            <person name="Albert L."/>
            <person name="Andreopoulos W."/>
            <person name="Angelini C."/>
            <person name="Antonin V."/>
            <person name="Barry K.W."/>
            <person name="Bougher N.L."/>
            <person name="Buchanan P."/>
            <person name="Buyck B."/>
            <person name="Bense V."/>
            <person name="Catcheside P."/>
            <person name="Chovatia M."/>
            <person name="Cooper J."/>
            <person name="Damon W."/>
            <person name="Desjardin D."/>
            <person name="Finy P."/>
            <person name="Geml J."/>
            <person name="Haridas S."/>
            <person name="Hughes K."/>
            <person name="Justo A."/>
            <person name="Karasinski D."/>
            <person name="Kautmanova I."/>
            <person name="Kiss B."/>
            <person name="Kocsube S."/>
            <person name="Kotiranta H."/>
            <person name="LaButti K.M."/>
            <person name="Lechner B.E."/>
            <person name="Liimatainen K."/>
            <person name="Lipzen A."/>
            <person name="Lukacs Z."/>
            <person name="Mihaltcheva S."/>
            <person name="Morgado L.N."/>
            <person name="Niskanen T."/>
            <person name="Noordeloos M.E."/>
            <person name="Ohm R.A."/>
            <person name="Ortiz-Santana B."/>
            <person name="Ovrebo C."/>
            <person name="Racz N."/>
            <person name="Riley R."/>
            <person name="Savchenko A."/>
            <person name="Shiryaev A."/>
            <person name="Soop K."/>
            <person name="Spirin V."/>
            <person name="Szebenyi C."/>
            <person name="Tomsovsky M."/>
            <person name="Tulloss R.E."/>
            <person name="Uehling J."/>
            <person name="Grigoriev I.V."/>
            <person name="Vagvolgyi C."/>
            <person name="Papp T."/>
            <person name="Martin F.M."/>
            <person name="Miettinen O."/>
            <person name="Hibbett D.S."/>
            <person name="Nagy L.G."/>
        </authorList>
    </citation>
    <scope>NUCLEOTIDE SEQUENCE [LARGE SCALE GENOMIC DNA]</scope>
    <source>
        <strain evidence="2 3">HHB13444</strain>
    </source>
</reference>
<proteinExistence type="predicted"/>
<evidence type="ECO:0000313" key="2">
    <source>
        <dbReference type="EMBL" id="TFK84164.1"/>
    </source>
</evidence>
<sequence>MPRLTQAQKPSIRSAVLGIRSPDKHWRIASCNAAQFPAQPEMPILYQAKFNSGTPELLSSRGGPAPPSRIRVRPPASVVDRVTRLRGNHVRADDPAVGIIHLPVELLQEVFLYRLVVPPLARWHEHYAIATVDPPSITSPPQTFAYRRGLLMLVCRQWSDIIAGYPPFWMYVDISPFTTAEAIVSAIQRARPRPLQVSCIFSATYRGGWAPKPIHLGTSQQCEVVANSLASLARSPSLWSSLLLVVQDPAVMDAGLLALHRCGRQELLSDIQVVFTGYDCTTDTALRSLQSTFPPHALVSPVSESSSSFARRSLTALTLRRCRVAWDSMAALVPHLVDLNIDSVLDPIDIPAFVTLLSLSPVLSHLLIGGDFLRAPAVDLVAVPVLAPEAISVPSVRTLMLRQIFPRKLLTLLEHLDLPGIDKLGLDLRYKAHAIDAFLHADALSQLTVPTQSNPFIRVHTLYLRRADLQAPILFQPDPFFLPSFDAVTVLSLDFRELQIQYWVWLMEFTGLSPLDVQDLSRKPSTTQNERSKMLTIPTTPTEPCTVDAPINSKPRDGLFTATAGRQRLDELLRLAGRPPLELSPSDVDSDDDGPAQLNEVINEYHPVTDLERRDLGWLPLASESTWGDPVPSDWGAPTTGSWDGPTGGGWGGREAEIPPARGALSLVRTDVATIQTNMPAIRTVAIHVAGEDVAQIGWHFHSEVMLPFPALYDEAEVWPDIPDLTVMTWRLSPLAQEQLRGLQQIFAWFPQPNSIEESDRRVGLWARLQEAAVAETSSIDFDPVDALRRFMALAHDILPRTYTLDDHCDRKEEVWNIQVVAPGPVYTWAG</sequence>
<feature type="region of interest" description="Disordered" evidence="1">
    <location>
        <begin position="520"/>
        <end position="558"/>
    </location>
</feature>
<dbReference type="Proteomes" id="UP000308197">
    <property type="component" value="Unassembled WGS sequence"/>
</dbReference>
<organism evidence="2 3">
    <name type="scientific">Polyporus arcularius HHB13444</name>
    <dbReference type="NCBI Taxonomy" id="1314778"/>
    <lineage>
        <taxon>Eukaryota</taxon>
        <taxon>Fungi</taxon>
        <taxon>Dikarya</taxon>
        <taxon>Basidiomycota</taxon>
        <taxon>Agaricomycotina</taxon>
        <taxon>Agaricomycetes</taxon>
        <taxon>Polyporales</taxon>
        <taxon>Polyporaceae</taxon>
        <taxon>Polyporus</taxon>
    </lineage>
</organism>
<name>A0A5C3P3D5_9APHY</name>
<evidence type="ECO:0000313" key="3">
    <source>
        <dbReference type="Proteomes" id="UP000308197"/>
    </source>
</evidence>
<accession>A0A5C3P3D5</accession>
<keyword evidence="3" id="KW-1185">Reference proteome</keyword>